<evidence type="ECO:0000313" key="2">
    <source>
        <dbReference type="RefSeq" id="XP_040950577.1"/>
    </source>
</evidence>
<dbReference type="InterPro" id="IPR032567">
    <property type="entry name" value="RTL1-rel"/>
</dbReference>
<dbReference type="Proteomes" id="UP000818029">
    <property type="component" value="Chromosome A03"/>
</dbReference>
<reference evidence="2" key="2">
    <citation type="submission" date="2025-08" db="UniProtKB">
        <authorList>
            <consortium name="RefSeq"/>
        </authorList>
    </citation>
    <scope>IDENTIFICATION</scope>
</reference>
<dbReference type="PANTHER" id="PTHR15503:SF45">
    <property type="entry name" value="RNA-DIRECTED DNA POLYMERASE HOMOLOG"/>
    <property type="match status" value="1"/>
</dbReference>
<sequence length="196" mass="22157">MHLGECWKRSGPSLRCGSKEHKVRDCPRRPAQAQVVEQRAMQPVQLARGGPSLPRSRGQGRGDVGSTHSYVACDISGALGVHFEEIVCGVTVISPLGHSVKVEKLFREVPLETQGRIFYGDLMELPFREFDLILRMDWLTRHRATLDCVAKRMVLRTIEDEAVMIIGERRDYLSNVVPTLRVEKLMRKGCKTYLAL</sequence>
<organism evidence="1 2">
    <name type="scientific">Gossypium hirsutum</name>
    <name type="common">Upland cotton</name>
    <name type="synonym">Gossypium mexicanum</name>
    <dbReference type="NCBI Taxonomy" id="3635"/>
    <lineage>
        <taxon>Eukaryota</taxon>
        <taxon>Viridiplantae</taxon>
        <taxon>Streptophyta</taxon>
        <taxon>Embryophyta</taxon>
        <taxon>Tracheophyta</taxon>
        <taxon>Spermatophyta</taxon>
        <taxon>Magnoliopsida</taxon>
        <taxon>eudicotyledons</taxon>
        <taxon>Gunneridae</taxon>
        <taxon>Pentapetalae</taxon>
        <taxon>rosids</taxon>
        <taxon>malvids</taxon>
        <taxon>Malvales</taxon>
        <taxon>Malvaceae</taxon>
        <taxon>Malvoideae</taxon>
        <taxon>Gossypium</taxon>
    </lineage>
</organism>
<dbReference type="GeneID" id="121217940"/>
<dbReference type="CDD" id="cd00303">
    <property type="entry name" value="retropepsin_like"/>
    <property type="match status" value="1"/>
</dbReference>
<evidence type="ECO:0000313" key="1">
    <source>
        <dbReference type="Proteomes" id="UP000818029"/>
    </source>
</evidence>
<keyword evidence="1" id="KW-1185">Reference proteome</keyword>
<accession>A0ABM3A6U6</accession>
<gene>
    <name evidence="2" type="primary">LOC121217940</name>
</gene>
<dbReference type="Pfam" id="PF08284">
    <property type="entry name" value="RVP_2"/>
    <property type="match status" value="1"/>
</dbReference>
<proteinExistence type="predicted"/>
<dbReference type="RefSeq" id="XP_040950577.1">
    <property type="nucleotide sequence ID" value="XM_041094643.1"/>
</dbReference>
<dbReference type="InterPro" id="IPR021109">
    <property type="entry name" value="Peptidase_aspartic_dom_sf"/>
</dbReference>
<name>A0ABM3A6U6_GOSHI</name>
<protein>
    <submittedName>
        <fullName evidence="2">Uncharacterized protein</fullName>
    </submittedName>
</protein>
<dbReference type="Gene3D" id="2.40.70.10">
    <property type="entry name" value="Acid Proteases"/>
    <property type="match status" value="1"/>
</dbReference>
<reference evidence="1" key="1">
    <citation type="journal article" date="2020" name="Nat. Genet.">
        <title>Genomic diversifications of five Gossypium allopolyploid species and their impact on cotton improvement.</title>
        <authorList>
            <person name="Chen Z.J."/>
            <person name="Sreedasyam A."/>
            <person name="Ando A."/>
            <person name="Song Q."/>
            <person name="De Santiago L.M."/>
            <person name="Hulse-Kemp A.M."/>
            <person name="Ding M."/>
            <person name="Ye W."/>
            <person name="Kirkbride R.C."/>
            <person name="Jenkins J."/>
            <person name="Plott C."/>
            <person name="Lovell J."/>
            <person name="Lin Y.M."/>
            <person name="Vaughn R."/>
            <person name="Liu B."/>
            <person name="Simpson S."/>
            <person name="Scheffler B.E."/>
            <person name="Wen L."/>
            <person name="Saski C.A."/>
            <person name="Grover C.E."/>
            <person name="Hu G."/>
            <person name="Conover J.L."/>
            <person name="Carlson J.W."/>
            <person name="Shu S."/>
            <person name="Boston L.B."/>
            <person name="Williams M."/>
            <person name="Peterson D.G."/>
            <person name="McGee K."/>
            <person name="Jones D.C."/>
            <person name="Wendel J.F."/>
            <person name="Stelly D.M."/>
            <person name="Grimwood J."/>
            <person name="Schmutz J."/>
        </authorList>
    </citation>
    <scope>NUCLEOTIDE SEQUENCE [LARGE SCALE GENOMIC DNA]</scope>
    <source>
        <strain evidence="1">cv. TM-1</strain>
    </source>
</reference>
<dbReference type="PANTHER" id="PTHR15503">
    <property type="entry name" value="LDOC1 RELATED"/>
    <property type="match status" value="1"/>
</dbReference>